<sequence length="58" mass="5636">MALLHPTTRYAVTVLLAACLSACGGDDSPPSDTPPPTGSDPGSGDGPGTPAPSMRCAP</sequence>
<reference evidence="4" key="1">
    <citation type="journal article" date="2019" name="Int. J. Syst. Evol. Microbiol.">
        <title>The Global Catalogue of Microorganisms (GCM) 10K type strain sequencing project: providing services to taxonomists for standard genome sequencing and annotation.</title>
        <authorList>
            <consortium name="The Broad Institute Genomics Platform"/>
            <consortium name="The Broad Institute Genome Sequencing Center for Infectious Disease"/>
            <person name="Wu L."/>
            <person name="Ma J."/>
        </authorList>
    </citation>
    <scope>NUCLEOTIDE SEQUENCE [LARGE SCALE GENOMIC DNA]</scope>
    <source>
        <strain evidence="4">JCM 17666</strain>
    </source>
</reference>
<name>A0ABP8GD85_9BURK</name>
<evidence type="ECO:0008006" key="5">
    <source>
        <dbReference type="Google" id="ProtNLM"/>
    </source>
</evidence>
<evidence type="ECO:0000256" key="2">
    <source>
        <dbReference type="SAM" id="SignalP"/>
    </source>
</evidence>
<feature type="signal peptide" evidence="2">
    <location>
        <begin position="1"/>
        <end position="24"/>
    </location>
</feature>
<accession>A0ABP8GD85</accession>
<dbReference type="EMBL" id="BAABFO010000001">
    <property type="protein sequence ID" value="GAA4322146.1"/>
    <property type="molecule type" value="Genomic_DNA"/>
</dbReference>
<gene>
    <name evidence="3" type="ORF">GCM10023144_01890</name>
</gene>
<feature type="chain" id="PRO_5045357074" description="Lipoprotein" evidence="2">
    <location>
        <begin position="25"/>
        <end position="58"/>
    </location>
</feature>
<evidence type="ECO:0000313" key="3">
    <source>
        <dbReference type="EMBL" id="GAA4322146.1"/>
    </source>
</evidence>
<evidence type="ECO:0000256" key="1">
    <source>
        <dbReference type="SAM" id="MobiDB-lite"/>
    </source>
</evidence>
<keyword evidence="2" id="KW-0732">Signal</keyword>
<feature type="region of interest" description="Disordered" evidence="1">
    <location>
        <begin position="23"/>
        <end position="58"/>
    </location>
</feature>
<keyword evidence="4" id="KW-1185">Reference proteome</keyword>
<proteinExistence type="predicted"/>
<dbReference type="Proteomes" id="UP001501671">
    <property type="component" value="Unassembled WGS sequence"/>
</dbReference>
<evidence type="ECO:0000313" key="4">
    <source>
        <dbReference type="Proteomes" id="UP001501671"/>
    </source>
</evidence>
<protein>
    <recommendedName>
        <fullName evidence="5">Lipoprotein</fullName>
    </recommendedName>
</protein>
<comment type="caution">
    <text evidence="3">The sequence shown here is derived from an EMBL/GenBank/DDBJ whole genome shotgun (WGS) entry which is preliminary data.</text>
</comment>
<organism evidence="3 4">
    <name type="scientific">Pigmentiphaga soli</name>
    <dbReference type="NCBI Taxonomy" id="1007095"/>
    <lineage>
        <taxon>Bacteria</taxon>
        <taxon>Pseudomonadati</taxon>
        <taxon>Pseudomonadota</taxon>
        <taxon>Betaproteobacteria</taxon>
        <taxon>Burkholderiales</taxon>
        <taxon>Alcaligenaceae</taxon>
        <taxon>Pigmentiphaga</taxon>
    </lineage>
</organism>